<keyword evidence="3" id="KW-1185">Reference proteome</keyword>
<name>A0A1H3X675_9BURK</name>
<dbReference type="EMBL" id="FNQJ01000003">
    <property type="protein sequence ID" value="SDZ94899.1"/>
    <property type="molecule type" value="Genomic_DNA"/>
</dbReference>
<feature type="signal peptide" evidence="1">
    <location>
        <begin position="1"/>
        <end position="32"/>
    </location>
</feature>
<dbReference type="AlphaFoldDB" id="A0A1H3X675"/>
<sequence length="153" mass="16668">MPQGCGVSIEKGQPMKKLLALLVGAACTLAMADTEFKNVPVPLQKALRGNALKTVQLDNGVLRLQMDKPAVTELVYATFVFHNICAEQWHNPEQFAQLALKRVELLNATGAQGFAFDARGDVCEQMGQLGKNFRTFIGQRTVPCEAGTCPKHP</sequence>
<keyword evidence="1" id="KW-0732">Signal</keyword>
<protein>
    <submittedName>
        <fullName evidence="2">Uncharacterized protein</fullName>
    </submittedName>
</protein>
<evidence type="ECO:0000256" key="1">
    <source>
        <dbReference type="SAM" id="SignalP"/>
    </source>
</evidence>
<reference evidence="3" key="1">
    <citation type="submission" date="2016-10" db="EMBL/GenBank/DDBJ databases">
        <authorList>
            <person name="Varghese N."/>
            <person name="Submissions S."/>
        </authorList>
    </citation>
    <scope>NUCLEOTIDE SEQUENCE [LARGE SCALE GENOMIC DNA]</scope>
    <source>
        <strain evidence="3">DSM 25157</strain>
    </source>
</reference>
<accession>A0A1H3X675</accession>
<organism evidence="2 3">
    <name type="scientific">Acidovorax soli</name>
    <dbReference type="NCBI Taxonomy" id="592050"/>
    <lineage>
        <taxon>Bacteria</taxon>
        <taxon>Pseudomonadati</taxon>
        <taxon>Pseudomonadota</taxon>
        <taxon>Betaproteobacteria</taxon>
        <taxon>Burkholderiales</taxon>
        <taxon>Comamonadaceae</taxon>
        <taxon>Acidovorax</taxon>
    </lineage>
</organism>
<gene>
    <name evidence="2" type="ORF">SAMN05421875_103226</name>
</gene>
<evidence type="ECO:0000313" key="2">
    <source>
        <dbReference type="EMBL" id="SDZ94899.1"/>
    </source>
</evidence>
<dbReference type="STRING" id="592050.SAMN05421875_103226"/>
<proteinExistence type="predicted"/>
<feature type="chain" id="PRO_5011575822" evidence="1">
    <location>
        <begin position="33"/>
        <end position="153"/>
    </location>
</feature>
<evidence type="ECO:0000313" key="3">
    <source>
        <dbReference type="Proteomes" id="UP000199002"/>
    </source>
</evidence>
<dbReference type="Proteomes" id="UP000199002">
    <property type="component" value="Unassembled WGS sequence"/>
</dbReference>